<dbReference type="SMART" id="SM00062">
    <property type="entry name" value="PBPb"/>
    <property type="match status" value="1"/>
</dbReference>
<dbReference type="Proteomes" id="UP000179934">
    <property type="component" value="Unassembled WGS sequence"/>
</dbReference>
<reference evidence="4 5" key="1">
    <citation type="submission" date="2016-09" db="EMBL/GenBank/DDBJ databases">
        <title>Draft Genome Sequence of Aeromonas sobria Strain 08005, Isolated from Sick Rana catesbeiana.</title>
        <authorList>
            <person name="Yang Q."/>
        </authorList>
    </citation>
    <scope>NUCLEOTIDE SEQUENCE [LARGE SCALE GENOMIC DNA]</scope>
    <source>
        <strain evidence="4 5">08005</strain>
    </source>
</reference>
<name>A0A1S2CRK0_AERSO</name>
<keyword evidence="2" id="KW-0732">Signal</keyword>
<organism evidence="4 5">
    <name type="scientific">Aeromonas sobria</name>
    <dbReference type="NCBI Taxonomy" id="646"/>
    <lineage>
        <taxon>Bacteria</taxon>
        <taxon>Pseudomonadati</taxon>
        <taxon>Pseudomonadota</taxon>
        <taxon>Gammaproteobacteria</taxon>
        <taxon>Aeromonadales</taxon>
        <taxon>Aeromonadaceae</taxon>
        <taxon>Aeromonas</taxon>
    </lineage>
</organism>
<dbReference type="SUPFAM" id="SSF53850">
    <property type="entry name" value="Periplasmic binding protein-like II"/>
    <property type="match status" value="1"/>
</dbReference>
<evidence type="ECO:0000256" key="2">
    <source>
        <dbReference type="ARBA" id="ARBA00022729"/>
    </source>
</evidence>
<dbReference type="PANTHER" id="PTHR35936">
    <property type="entry name" value="MEMBRANE-BOUND LYTIC MUREIN TRANSGLYCOSYLASE F"/>
    <property type="match status" value="1"/>
</dbReference>
<dbReference type="PANTHER" id="PTHR35936:SF25">
    <property type="entry name" value="ABC TRANSPORTER SUBSTRATE-BINDING PROTEIN"/>
    <property type="match status" value="1"/>
</dbReference>
<protein>
    <submittedName>
        <fullName evidence="4">ABC transporter substrate-binding protein</fullName>
    </submittedName>
</protein>
<dbReference type="InterPro" id="IPR001638">
    <property type="entry name" value="Solute-binding_3/MltF_N"/>
</dbReference>
<sequence length="253" mass="28914">MRYWCWFLLLFSLPSWSHPLIKVGGYPYAPFVVKLSDSHYEGLTLDLIDQLNEIQQEVKFIFVPTSAANRYKALDMGRFSLMLFEDSNWGWQADKYKMTAPFLGGGEVYVALQKAGRDQRFFDDPASHHLIGVTGYHYGVGQFNADPAYLKRTLNITLVKDNISALQALLKGRGEVAILNVSYLNQYLLAHPDTADQLLISQKWDQQYQHRTILHPAAPITPAQLEQWLAALQKKGELDRLWTKYGVQQHATP</sequence>
<comment type="caution">
    <text evidence="4">The sequence shown here is derived from an EMBL/GenBank/DDBJ whole genome shotgun (WGS) entry which is preliminary data.</text>
</comment>
<comment type="similarity">
    <text evidence="1">Belongs to the bacterial solute-binding protein 3 family.</text>
</comment>
<feature type="domain" description="Solute-binding protein family 3/N-terminal" evidence="3">
    <location>
        <begin position="20"/>
        <end position="249"/>
    </location>
</feature>
<proteinExistence type="inferred from homology"/>
<accession>A0A1S2CRK0</accession>
<evidence type="ECO:0000313" key="5">
    <source>
        <dbReference type="Proteomes" id="UP000179934"/>
    </source>
</evidence>
<evidence type="ECO:0000313" key="4">
    <source>
        <dbReference type="EMBL" id="OHY91384.1"/>
    </source>
</evidence>
<dbReference type="STRING" id="646.BJD16_16610"/>
<evidence type="ECO:0000259" key="3">
    <source>
        <dbReference type="SMART" id="SM00062"/>
    </source>
</evidence>
<dbReference type="RefSeq" id="WP_042020858.1">
    <property type="nucleotide sequence ID" value="NZ_CDBW01000018.1"/>
</dbReference>
<dbReference type="AlphaFoldDB" id="A0A1S2CRK0"/>
<evidence type="ECO:0000256" key="1">
    <source>
        <dbReference type="ARBA" id="ARBA00010333"/>
    </source>
</evidence>
<dbReference type="EMBL" id="MKFU01000022">
    <property type="protein sequence ID" value="OHY91384.1"/>
    <property type="molecule type" value="Genomic_DNA"/>
</dbReference>
<dbReference type="GeneID" id="58922454"/>
<dbReference type="OrthoDB" id="8747607at2"/>
<dbReference type="Gene3D" id="3.40.190.10">
    <property type="entry name" value="Periplasmic binding protein-like II"/>
    <property type="match status" value="2"/>
</dbReference>
<gene>
    <name evidence="4" type="ORF">BJD16_16610</name>
</gene>
<dbReference type="Pfam" id="PF00497">
    <property type="entry name" value="SBP_bac_3"/>
    <property type="match status" value="1"/>
</dbReference>